<dbReference type="AlphaFoldDB" id="A0A317C8G2"/>
<evidence type="ECO:0000313" key="1">
    <source>
        <dbReference type="EMBL" id="PWQ93653.1"/>
    </source>
</evidence>
<evidence type="ECO:0000313" key="2">
    <source>
        <dbReference type="Proteomes" id="UP000245506"/>
    </source>
</evidence>
<dbReference type="EMBL" id="QGKL01000042">
    <property type="protein sequence ID" value="PWQ93653.1"/>
    <property type="molecule type" value="Genomic_DNA"/>
</dbReference>
<accession>A0A317C8G2</accession>
<name>A0A317C8G2_9GAMM</name>
<keyword evidence="2" id="KW-1185">Reference proteome</keyword>
<protein>
    <submittedName>
        <fullName evidence="1">Uncharacterized protein</fullName>
    </submittedName>
</protein>
<organism evidence="1 2">
    <name type="scientific">Leucothrix arctica</name>
    <dbReference type="NCBI Taxonomy" id="1481894"/>
    <lineage>
        <taxon>Bacteria</taxon>
        <taxon>Pseudomonadati</taxon>
        <taxon>Pseudomonadota</taxon>
        <taxon>Gammaproteobacteria</taxon>
        <taxon>Thiotrichales</taxon>
        <taxon>Thiotrichaceae</taxon>
        <taxon>Leucothrix</taxon>
    </lineage>
</organism>
<dbReference type="Proteomes" id="UP000245506">
    <property type="component" value="Unassembled WGS sequence"/>
</dbReference>
<proteinExistence type="predicted"/>
<sequence>MLINLYQSFRNFFSFSGSLWFWFDAWRKHEEGLFLSQNCSYSSSALKFCSVENANDYLKVIYPWLRIYQKPLPCFGEFPFIPPSNWRNFAAPIKGSQRGFLDESGNSWEWDRLHDNHWDVQHSSKTGDYTNVSPEGVIL</sequence>
<comment type="caution">
    <text evidence="1">The sequence shown here is derived from an EMBL/GenBank/DDBJ whole genome shotgun (WGS) entry which is preliminary data.</text>
</comment>
<gene>
    <name evidence="1" type="ORF">DKT75_18745</name>
</gene>
<reference evidence="1 2" key="1">
    <citation type="submission" date="2018-05" db="EMBL/GenBank/DDBJ databases">
        <title>Leucothrix arctica sp. nov., isolated from Arctic seawater.</title>
        <authorList>
            <person name="Choi A."/>
            <person name="Baek K."/>
        </authorList>
    </citation>
    <scope>NUCLEOTIDE SEQUENCE [LARGE SCALE GENOMIC DNA]</scope>
    <source>
        <strain evidence="1 2">IMCC9719</strain>
    </source>
</reference>